<dbReference type="GO" id="GO:0005739">
    <property type="term" value="C:mitochondrion"/>
    <property type="evidence" value="ECO:0007669"/>
    <property type="project" value="UniProtKB-SubCell"/>
</dbReference>
<keyword evidence="8" id="KW-0802">TPR repeat</keyword>
<dbReference type="InterPro" id="IPR011990">
    <property type="entry name" value="TPR-like_helical_dom_sf"/>
</dbReference>
<dbReference type="AlphaFoldDB" id="A0A7S3K0C6"/>
<proteinExistence type="inferred from homology"/>
<dbReference type="EC" id="2.1.1.320" evidence="3"/>
<comment type="catalytic activity">
    <reaction evidence="7">
        <text>L-arginyl-[protein] + 2 S-adenosyl-L-methionine = N(omega),N(omega)'-dimethyl-L-arginyl-[protein] + 2 S-adenosyl-L-homocysteine + 2 H(+)</text>
        <dbReference type="Rhea" id="RHEA:48108"/>
        <dbReference type="Rhea" id="RHEA-COMP:10532"/>
        <dbReference type="Rhea" id="RHEA-COMP:11992"/>
        <dbReference type="ChEBI" id="CHEBI:15378"/>
        <dbReference type="ChEBI" id="CHEBI:29965"/>
        <dbReference type="ChEBI" id="CHEBI:57856"/>
        <dbReference type="ChEBI" id="CHEBI:59789"/>
        <dbReference type="ChEBI" id="CHEBI:88221"/>
        <dbReference type="EC" id="2.1.1.320"/>
    </reaction>
</comment>
<dbReference type="PROSITE" id="PS50005">
    <property type="entry name" value="TPR"/>
    <property type="match status" value="1"/>
</dbReference>
<accession>A0A7S3K0C6</accession>
<dbReference type="SUPFAM" id="SSF53335">
    <property type="entry name" value="S-adenosyl-L-methionine-dependent methyltransferases"/>
    <property type="match status" value="1"/>
</dbReference>
<feature type="region of interest" description="Disordered" evidence="9">
    <location>
        <begin position="362"/>
        <end position="406"/>
    </location>
</feature>
<dbReference type="GO" id="GO:0032259">
    <property type="term" value="P:methylation"/>
    <property type="evidence" value="ECO:0007669"/>
    <property type="project" value="UniProtKB-KW"/>
</dbReference>
<dbReference type="InterPro" id="IPR038375">
    <property type="entry name" value="NDUFAF7_sf"/>
</dbReference>
<dbReference type="InterPro" id="IPR019734">
    <property type="entry name" value="TPR_rpt"/>
</dbReference>
<evidence type="ECO:0000256" key="7">
    <source>
        <dbReference type="ARBA" id="ARBA00048612"/>
    </source>
</evidence>
<dbReference type="SMART" id="SM00028">
    <property type="entry name" value="TPR"/>
    <property type="match status" value="2"/>
</dbReference>
<evidence type="ECO:0000256" key="2">
    <source>
        <dbReference type="ARBA" id="ARBA00005891"/>
    </source>
</evidence>
<feature type="compositionally biased region" description="Low complexity" evidence="9">
    <location>
        <begin position="375"/>
        <end position="388"/>
    </location>
</feature>
<organism evidence="10">
    <name type="scientific">Aureoumbra lagunensis</name>
    <dbReference type="NCBI Taxonomy" id="44058"/>
    <lineage>
        <taxon>Eukaryota</taxon>
        <taxon>Sar</taxon>
        <taxon>Stramenopiles</taxon>
        <taxon>Ochrophyta</taxon>
        <taxon>Pelagophyceae</taxon>
        <taxon>Pelagomonadales</taxon>
        <taxon>Aureoumbra</taxon>
    </lineage>
</organism>
<feature type="compositionally biased region" description="Polar residues" evidence="9">
    <location>
        <begin position="680"/>
        <end position="696"/>
    </location>
</feature>
<evidence type="ECO:0000256" key="9">
    <source>
        <dbReference type="SAM" id="MobiDB-lite"/>
    </source>
</evidence>
<dbReference type="EMBL" id="HBIJ01016990">
    <property type="protein sequence ID" value="CAE0370532.1"/>
    <property type="molecule type" value="Transcribed_RNA"/>
</dbReference>
<dbReference type="InterPro" id="IPR003788">
    <property type="entry name" value="NDUFAF7"/>
</dbReference>
<dbReference type="Gene3D" id="1.25.40.10">
    <property type="entry name" value="Tetratricopeptide repeat domain"/>
    <property type="match status" value="1"/>
</dbReference>
<keyword evidence="5" id="KW-0808">Transferase</keyword>
<keyword evidence="4" id="KW-0489">Methyltransferase</keyword>
<dbReference type="Gene3D" id="3.40.50.12710">
    <property type="match status" value="1"/>
</dbReference>
<evidence type="ECO:0000256" key="1">
    <source>
        <dbReference type="ARBA" id="ARBA00004173"/>
    </source>
</evidence>
<evidence type="ECO:0000256" key="8">
    <source>
        <dbReference type="PROSITE-ProRule" id="PRU00339"/>
    </source>
</evidence>
<feature type="compositionally biased region" description="Polar residues" evidence="9">
    <location>
        <begin position="389"/>
        <end position="406"/>
    </location>
</feature>
<dbReference type="Pfam" id="PF02636">
    <property type="entry name" value="Methyltransf_28"/>
    <property type="match status" value="1"/>
</dbReference>
<feature type="region of interest" description="Disordered" evidence="9">
    <location>
        <begin position="613"/>
        <end position="696"/>
    </location>
</feature>
<evidence type="ECO:0000256" key="5">
    <source>
        <dbReference type="ARBA" id="ARBA00022679"/>
    </source>
</evidence>
<dbReference type="GO" id="GO:0035243">
    <property type="term" value="F:protein-arginine omega-N symmetric methyltransferase activity"/>
    <property type="evidence" value="ECO:0007669"/>
    <property type="project" value="UniProtKB-EC"/>
</dbReference>
<dbReference type="SUPFAM" id="SSF48452">
    <property type="entry name" value="TPR-like"/>
    <property type="match status" value="1"/>
</dbReference>
<evidence type="ECO:0000256" key="4">
    <source>
        <dbReference type="ARBA" id="ARBA00022603"/>
    </source>
</evidence>
<keyword evidence="6" id="KW-0496">Mitochondrion</keyword>
<gene>
    <name evidence="10" type="ORF">ALAG00032_LOCUS11310</name>
</gene>
<evidence type="ECO:0000256" key="6">
    <source>
        <dbReference type="ARBA" id="ARBA00023128"/>
    </source>
</evidence>
<evidence type="ECO:0000313" key="10">
    <source>
        <dbReference type="EMBL" id="CAE0370532.1"/>
    </source>
</evidence>
<comment type="similarity">
    <text evidence="2">Belongs to the NDUFAF7 family.</text>
</comment>
<dbReference type="InterPro" id="IPR029063">
    <property type="entry name" value="SAM-dependent_MTases_sf"/>
</dbReference>
<feature type="compositionally biased region" description="Polar residues" evidence="9">
    <location>
        <begin position="613"/>
        <end position="641"/>
    </location>
</feature>
<name>A0A7S3K0C6_9STRA</name>
<feature type="compositionally biased region" description="Low complexity" evidence="9">
    <location>
        <begin position="642"/>
        <end position="652"/>
    </location>
</feature>
<comment type="subcellular location">
    <subcellularLocation>
        <location evidence="1">Mitochondrion</location>
    </subcellularLocation>
</comment>
<protein>
    <recommendedName>
        <fullName evidence="3">type II protein arginine methyltransferase</fullName>
        <ecNumber evidence="3">2.1.1.320</ecNumber>
    </recommendedName>
</protein>
<evidence type="ECO:0000256" key="3">
    <source>
        <dbReference type="ARBA" id="ARBA00011935"/>
    </source>
</evidence>
<feature type="repeat" description="TPR" evidence="8">
    <location>
        <begin position="560"/>
        <end position="593"/>
    </location>
</feature>
<reference evidence="10" key="1">
    <citation type="submission" date="2021-01" db="EMBL/GenBank/DDBJ databases">
        <authorList>
            <person name="Corre E."/>
            <person name="Pelletier E."/>
            <person name="Niang G."/>
            <person name="Scheremetjew M."/>
            <person name="Finn R."/>
            <person name="Kale V."/>
            <person name="Holt S."/>
            <person name="Cochrane G."/>
            <person name="Meng A."/>
            <person name="Brown T."/>
            <person name="Cohen L."/>
        </authorList>
    </citation>
    <scope>NUCLEOTIDE SEQUENCE</scope>
    <source>
        <strain evidence="10">CCMP1510</strain>
    </source>
</reference>
<sequence length="696" mass="78816">MSFYDRKGVKSWSQGIVPHFITCNAFIGRAYAKVLIGFIRDCMASDAKIPLDPSEPLYIVELGAGSGKFSFFMLKALNAMLGSLSNFNPSRIVYVMTDFTQNNLNFWNQHPGLRPYIESGQLDLAIFDAVNDETIQLHHSKTILKPGSMQNPICIVANYLFDTLCHDIFQVENHQLKEGLISVGSRHPFEPDALDPEIIKRFDNHFRYRIVDEHYYSDEDQADVGHYKRILRWYLDYFGASPSGASILMPVGALRALRRLTAFSKGRALVLSGDKGNNNPEQFRGLMDPHIAVHGSFSVMVNYHAIGLYFISRNGFVLHNPQEEASLKVSAFILTGDDDHDDHHAADAAWANIAPPQATNVNTQIIPPPKSSFPNQQQHNNGNQNNNGDAMSTAPSPGSILNPSLNHNTKKTKLHCLWTGDEMERISCQRALSFSHLCRVFEDEIVRFGPNDFFVLQKSMKEDSQQPTLKGIVALLKLGDWDPDVFYKFRDVILNQAPVCGCKLRNDLCRDLPRVWDNYYSLDKDKDVSFEVGRFYYGIREHEKALQFYRISTEHIGEHHVTFHNMGLCHYSLGQLDTALEHFEKSLGLNANYEKARSWHQKVSREFERQQQIQIGGTQSHNQAIQTNNSPDMMIDMSTNPQQQNQSVDMQQDLISNHELPPGTPPTADGSTFYRKLDDLNNNDSATATTNRLTPS</sequence>